<evidence type="ECO:0008006" key="3">
    <source>
        <dbReference type="Google" id="ProtNLM"/>
    </source>
</evidence>
<name>A1VV66_POLNA</name>
<protein>
    <recommendedName>
        <fullName evidence="3">DUF2357 domain-containing protein</fullName>
    </recommendedName>
</protein>
<dbReference type="HOGENOM" id="CLU_451810_0_0_4"/>
<accession>A1VV66</accession>
<dbReference type="EMBL" id="CP000530">
    <property type="protein sequence ID" value="ABM39544.1"/>
    <property type="molecule type" value="Genomic_DNA"/>
</dbReference>
<keyword evidence="2" id="KW-1185">Reference proteome</keyword>
<evidence type="ECO:0000313" key="1">
    <source>
        <dbReference type="EMBL" id="ABM39544.1"/>
    </source>
</evidence>
<proteinExistence type="predicted"/>
<dbReference type="Proteomes" id="UP000000644">
    <property type="component" value="Plasmid pPNAP01"/>
</dbReference>
<geneLocation type="plasmid" evidence="1 2">
    <name>pPNAP01</name>
</geneLocation>
<dbReference type="RefSeq" id="WP_011797917.1">
    <property type="nucleotide sequence ID" value="NC_008757.1"/>
</dbReference>
<keyword evidence="1" id="KW-0614">Plasmid</keyword>
<dbReference type="AlphaFoldDB" id="A1VV66"/>
<evidence type="ECO:0000313" key="2">
    <source>
        <dbReference type="Proteomes" id="UP000000644"/>
    </source>
</evidence>
<reference evidence="2" key="1">
    <citation type="journal article" date="2009" name="Environ. Microbiol.">
        <title>The genome of Polaromonas naphthalenivorans strain CJ2, isolated from coal tar-contaminated sediment, reveals physiological and metabolic versatility and evolution through extensive horizontal gene transfer.</title>
        <authorList>
            <person name="Yagi J.M."/>
            <person name="Sims D."/>
            <person name="Brettin T."/>
            <person name="Bruce D."/>
            <person name="Madsen E.L."/>
        </authorList>
    </citation>
    <scope>NUCLEOTIDE SEQUENCE [LARGE SCALE GENOMIC DNA]</scope>
    <source>
        <strain evidence="2">CJ2</strain>
        <plasmid evidence="2">Plasmid pPNAP01</plasmid>
    </source>
</reference>
<organism evidence="1 2">
    <name type="scientific">Polaromonas naphthalenivorans (strain CJ2)</name>
    <dbReference type="NCBI Taxonomy" id="365044"/>
    <lineage>
        <taxon>Bacteria</taxon>
        <taxon>Pseudomonadati</taxon>
        <taxon>Pseudomonadota</taxon>
        <taxon>Betaproteobacteria</taxon>
        <taxon>Burkholderiales</taxon>
        <taxon>Comamonadaceae</taxon>
        <taxon>Polaromonas</taxon>
    </lineage>
</organism>
<dbReference type="KEGG" id="pna:Pnap_4261"/>
<dbReference type="OrthoDB" id="8884239at2"/>
<gene>
    <name evidence="1" type="ordered locus">Pnap_4261</name>
</gene>
<sequence>MKVFDRYVGADVELPAEVDPGRYRLLAPVCLNGTLLLQAGEVLWSDGGSRCLLTESLSDEQVRSFRTSPAEQDGQTPGSVIDAAVLAVAEQVESMNPGDSLPSPVMPTKLGELAQMYPLERLLETTLSAGHLQTIAKRPRMDMRYDTEMLPVSRVQRMAVDAVTRLASHSEDWIRREITGVVPGRLKAEISQDELVIYENIVFARLLDRLRKTLRKRLRDLDALLSKQAEAGKLENAQHFDHRLRHDLCELWGRSFADQPGAGKSVHVTRDQISALLGKVTQLQRSTVVQAIPPMQQVPLSLRSTNILQHDPHYRHLRPLWLLAHSTLLQQARSPQDWLNDQRQRAQRYSAYTGLLVRHALHASKMVDPQGEGASWRFGPSTLTLRSERGDWILQLRTGTGSVEQLTVVPAWRGCRDWEGQKLDRCVLFCHPDETEADDSATGSDSVLNPLQFYGVERVRQAIERWLLAQLLIRYPFHVKNVPAALANDCKNAAPNFIKVDGRSLSIIGAPDAQVRAKLEEFMRAGKTSQETTHAITNALDQAKLLAKCRLCGQSVAPSDFKKSAHGFKASCGCGHTWTFQRSGDGTLQAAYRLGAQQRPFSEIGSRELLIGPASFAQLPPQSTQKKQWVS</sequence>